<keyword evidence="2" id="KW-0813">Transport</keyword>
<feature type="transmembrane region" description="Helical" evidence="6">
    <location>
        <begin position="231"/>
        <end position="250"/>
    </location>
</feature>
<sequence>MIFLYIIPSLLLGWSLGTNNAGHIFGPPVVSGLVSYKKVRIVASIFVFIGAIIGGGAGLKTLGQLTNLEVGYLSLSMFSAFLTMMIMTLLALPASATQAVVGALIGASILKGQVNLGLLVGIFVSWLLTPLGAIFFSYILYRVIAFFFRKFLTLATQDMFIRVLTWFVIVYSSYSLGANNVANVTGVFTDVLLSPLILSIIGGLSIAVGIFTTNQKVLYTVGKGILEMDHFSSAISIFGVSVSLWLFSLIGIPVSASQAIIGSIIGVGLATGTKTFDYKLILKIVFGWIGTPLASGLISVLLIRIFKL</sequence>
<proteinExistence type="predicted"/>
<evidence type="ECO:0000256" key="2">
    <source>
        <dbReference type="ARBA" id="ARBA00022448"/>
    </source>
</evidence>
<dbReference type="PANTHER" id="PTHR11101">
    <property type="entry name" value="PHOSPHATE TRANSPORTER"/>
    <property type="match status" value="1"/>
</dbReference>
<feature type="transmembrane region" description="Helical" evidence="6">
    <location>
        <begin position="151"/>
        <end position="171"/>
    </location>
</feature>
<evidence type="ECO:0000256" key="6">
    <source>
        <dbReference type="SAM" id="Phobius"/>
    </source>
</evidence>
<dbReference type="PANTHER" id="PTHR11101:SF80">
    <property type="entry name" value="PHOSPHATE TRANSPORTER"/>
    <property type="match status" value="1"/>
</dbReference>
<keyword evidence="4 6" id="KW-1133">Transmembrane helix</keyword>
<dbReference type="EMBL" id="LN824141">
    <property type="protein sequence ID" value="CEP78157.1"/>
    <property type="molecule type" value="Genomic_DNA"/>
</dbReference>
<keyword evidence="3 6" id="KW-0812">Transmembrane</keyword>
<evidence type="ECO:0000256" key="1">
    <source>
        <dbReference type="ARBA" id="ARBA00004141"/>
    </source>
</evidence>
<dbReference type="InterPro" id="IPR001204">
    <property type="entry name" value="Phos_transporter"/>
</dbReference>
<reference evidence="8" key="1">
    <citation type="submission" date="2014-11" db="EMBL/GenBank/DDBJ databases">
        <authorList>
            <person name="Wibberg D."/>
        </authorList>
    </citation>
    <scope>NUCLEOTIDE SEQUENCE [LARGE SCALE GENOMIC DNA]</scope>
    <source>
        <strain evidence="8">L3</strain>
    </source>
</reference>
<dbReference type="HOGENOM" id="CLU_015355_0_0_0"/>
<name>A0A0C7NQK6_DEFTU</name>
<feature type="transmembrane region" description="Helical" evidence="6">
    <location>
        <begin position="191"/>
        <end position="211"/>
    </location>
</feature>
<dbReference type="GO" id="GO:0005315">
    <property type="term" value="F:phosphate transmembrane transporter activity"/>
    <property type="evidence" value="ECO:0007669"/>
    <property type="project" value="InterPro"/>
</dbReference>
<dbReference type="GO" id="GO:0016020">
    <property type="term" value="C:membrane"/>
    <property type="evidence" value="ECO:0007669"/>
    <property type="project" value="UniProtKB-SubCell"/>
</dbReference>
<evidence type="ECO:0000313" key="7">
    <source>
        <dbReference type="EMBL" id="CEP78157.1"/>
    </source>
</evidence>
<evidence type="ECO:0000313" key="8">
    <source>
        <dbReference type="Proteomes" id="UP000032809"/>
    </source>
</evidence>
<dbReference type="AlphaFoldDB" id="A0A0C7NQK6"/>
<dbReference type="KEGG" id="dtn:DTL3_0850"/>
<dbReference type="RefSeq" id="WP_052670362.1">
    <property type="nucleotide sequence ID" value="NZ_LN824141.1"/>
</dbReference>
<dbReference type="PATRIC" id="fig|1006576.9.peg.837"/>
<keyword evidence="5 6" id="KW-0472">Membrane</keyword>
<evidence type="ECO:0000256" key="3">
    <source>
        <dbReference type="ARBA" id="ARBA00022692"/>
    </source>
</evidence>
<dbReference type="Proteomes" id="UP000032809">
    <property type="component" value="Chromosome I"/>
</dbReference>
<dbReference type="Pfam" id="PF01384">
    <property type="entry name" value="PHO4"/>
    <property type="match status" value="1"/>
</dbReference>
<feature type="transmembrane region" description="Helical" evidence="6">
    <location>
        <begin position="285"/>
        <end position="306"/>
    </location>
</feature>
<feature type="transmembrane region" description="Helical" evidence="6">
    <location>
        <begin position="41"/>
        <end position="59"/>
    </location>
</feature>
<comment type="subcellular location">
    <subcellularLocation>
        <location evidence="1">Membrane</location>
        <topology evidence="1">Multi-pass membrane protein</topology>
    </subcellularLocation>
</comment>
<keyword evidence="8" id="KW-1185">Reference proteome</keyword>
<organism evidence="7 8">
    <name type="scientific">Defluviitoga tunisiensis</name>
    <dbReference type="NCBI Taxonomy" id="1006576"/>
    <lineage>
        <taxon>Bacteria</taxon>
        <taxon>Thermotogati</taxon>
        <taxon>Thermotogota</taxon>
        <taxon>Thermotogae</taxon>
        <taxon>Petrotogales</taxon>
        <taxon>Petrotogaceae</taxon>
        <taxon>Defluviitoga</taxon>
    </lineage>
</organism>
<dbReference type="OrthoDB" id="19855at2"/>
<gene>
    <name evidence="7" type="primary">pitA</name>
    <name evidence="7" type="ORF">DTL3_0850</name>
</gene>
<evidence type="ECO:0000256" key="4">
    <source>
        <dbReference type="ARBA" id="ARBA00022989"/>
    </source>
</evidence>
<feature type="transmembrane region" description="Helical" evidence="6">
    <location>
        <begin position="116"/>
        <end position="139"/>
    </location>
</feature>
<dbReference type="GO" id="GO:0035435">
    <property type="term" value="P:phosphate ion transmembrane transport"/>
    <property type="evidence" value="ECO:0007669"/>
    <property type="project" value="TreeGrafter"/>
</dbReference>
<dbReference type="STRING" id="1006576.DTL3_0850"/>
<feature type="transmembrane region" description="Helical" evidence="6">
    <location>
        <begin position="71"/>
        <end position="96"/>
    </location>
</feature>
<accession>A0A0C7NQK6</accession>
<protein>
    <submittedName>
        <fullName evidence="7">Phosphate transporter</fullName>
    </submittedName>
</protein>
<evidence type="ECO:0000256" key="5">
    <source>
        <dbReference type="ARBA" id="ARBA00023136"/>
    </source>
</evidence>